<name>A0A3P7NMN4_DIBLA</name>
<keyword evidence="2" id="KW-1185">Reference proteome</keyword>
<dbReference type="Proteomes" id="UP000281553">
    <property type="component" value="Unassembled WGS sequence"/>
</dbReference>
<dbReference type="OrthoDB" id="6272068at2759"/>
<evidence type="ECO:0000313" key="2">
    <source>
        <dbReference type="Proteomes" id="UP000281553"/>
    </source>
</evidence>
<dbReference type="AlphaFoldDB" id="A0A3P7NMN4"/>
<gene>
    <name evidence="1" type="ORF">DILT_LOCUS5463</name>
</gene>
<reference evidence="1 2" key="1">
    <citation type="submission" date="2018-11" db="EMBL/GenBank/DDBJ databases">
        <authorList>
            <consortium name="Pathogen Informatics"/>
        </authorList>
    </citation>
    <scope>NUCLEOTIDE SEQUENCE [LARGE SCALE GENOMIC DNA]</scope>
</reference>
<accession>A0A3P7NMN4</accession>
<proteinExistence type="predicted"/>
<dbReference type="EMBL" id="UYRU01047455">
    <property type="protein sequence ID" value="VDN09632.1"/>
    <property type="molecule type" value="Genomic_DNA"/>
</dbReference>
<sequence length="100" mass="11433">MNRYTHRMPIRDNVNALSLDAVGCTAIPRRRDDVLLRSASGRIELQKQPCFSGDGEYEPASLVTLPALRQTLDVNQAARRRRTLEMQKKRLAHSRNPYLS</sequence>
<protein>
    <submittedName>
        <fullName evidence="1">Uncharacterized protein</fullName>
    </submittedName>
</protein>
<evidence type="ECO:0000313" key="1">
    <source>
        <dbReference type="EMBL" id="VDN09632.1"/>
    </source>
</evidence>
<organism evidence="1 2">
    <name type="scientific">Dibothriocephalus latus</name>
    <name type="common">Fish tapeworm</name>
    <name type="synonym">Diphyllobothrium latum</name>
    <dbReference type="NCBI Taxonomy" id="60516"/>
    <lineage>
        <taxon>Eukaryota</taxon>
        <taxon>Metazoa</taxon>
        <taxon>Spiralia</taxon>
        <taxon>Lophotrochozoa</taxon>
        <taxon>Platyhelminthes</taxon>
        <taxon>Cestoda</taxon>
        <taxon>Eucestoda</taxon>
        <taxon>Diphyllobothriidea</taxon>
        <taxon>Diphyllobothriidae</taxon>
        <taxon>Dibothriocephalus</taxon>
    </lineage>
</organism>